<feature type="transmembrane region" description="Helical" evidence="1">
    <location>
        <begin position="12"/>
        <end position="30"/>
    </location>
</feature>
<dbReference type="RefSeq" id="WP_354270108.1">
    <property type="nucleotide sequence ID" value="NZ_JBEPTQ010000002.1"/>
</dbReference>
<dbReference type="Proteomes" id="UP001549291">
    <property type="component" value="Unassembled WGS sequence"/>
</dbReference>
<feature type="transmembrane region" description="Helical" evidence="1">
    <location>
        <begin position="36"/>
        <end position="53"/>
    </location>
</feature>
<evidence type="ECO:0008006" key="4">
    <source>
        <dbReference type="Google" id="ProtNLM"/>
    </source>
</evidence>
<proteinExistence type="predicted"/>
<keyword evidence="1" id="KW-1133">Transmembrane helix</keyword>
<evidence type="ECO:0000256" key="1">
    <source>
        <dbReference type="SAM" id="Phobius"/>
    </source>
</evidence>
<evidence type="ECO:0000313" key="2">
    <source>
        <dbReference type="EMBL" id="MET4719488.1"/>
    </source>
</evidence>
<keyword evidence="1" id="KW-0812">Transmembrane</keyword>
<organism evidence="2 3">
    <name type="scientific">Bradyrhizobium japonicum</name>
    <dbReference type="NCBI Taxonomy" id="375"/>
    <lineage>
        <taxon>Bacteria</taxon>
        <taxon>Pseudomonadati</taxon>
        <taxon>Pseudomonadota</taxon>
        <taxon>Alphaproteobacteria</taxon>
        <taxon>Hyphomicrobiales</taxon>
        <taxon>Nitrobacteraceae</taxon>
        <taxon>Bradyrhizobium</taxon>
    </lineage>
</organism>
<dbReference type="EMBL" id="JBEPTQ010000002">
    <property type="protein sequence ID" value="MET4719488.1"/>
    <property type="molecule type" value="Genomic_DNA"/>
</dbReference>
<evidence type="ECO:0000313" key="3">
    <source>
        <dbReference type="Proteomes" id="UP001549291"/>
    </source>
</evidence>
<name>A0ABV2RRE0_BRAJP</name>
<gene>
    <name evidence="2" type="ORF">ABIF63_003594</name>
</gene>
<reference evidence="2 3" key="1">
    <citation type="submission" date="2024-06" db="EMBL/GenBank/DDBJ databases">
        <title>Genomic Encyclopedia of Type Strains, Phase V (KMG-V): Genome sequencing to study the core and pangenomes of soil and plant-associated prokaryotes.</title>
        <authorList>
            <person name="Whitman W."/>
        </authorList>
    </citation>
    <scope>NUCLEOTIDE SEQUENCE [LARGE SCALE GENOMIC DNA]</scope>
    <source>
        <strain evidence="2 3">USDA 160</strain>
    </source>
</reference>
<accession>A0ABV2RRE0</accession>
<sequence length="89" mass="9705">MHWSRLHKVSGAVVGGFAPLISTLLVQWSGDASRPVSVYMMATALAAFLYAYFARDILDVGQRNVTTATKRDALVGVRQVMDDPGDHAR</sequence>
<keyword evidence="1" id="KW-0472">Membrane</keyword>
<protein>
    <recommendedName>
        <fullName evidence="4">Major facilitator superfamily (MFS) profile domain-containing protein</fullName>
    </recommendedName>
</protein>
<keyword evidence="3" id="KW-1185">Reference proteome</keyword>
<comment type="caution">
    <text evidence="2">The sequence shown here is derived from an EMBL/GenBank/DDBJ whole genome shotgun (WGS) entry which is preliminary data.</text>
</comment>